<dbReference type="GO" id="GO:0000786">
    <property type="term" value="C:nucleosome"/>
    <property type="evidence" value="ECO:0007669"/>
    <property type="project" value="InterPro"/>
</dbReference>
<evidence type="ECO:0000313" key="5">
    <source>
        <dbReference type="Proteomes" id="UP000383932"/>
    </source>
</evidence>
<evidence type="ECO:0000259" key="3">
    <source>
        <dbReference type="PROSITE" id="PS51504"/>
    </source>
</evidence>
<dbReference type="EMBL" id="SSOP01000014">
    <property type="protein sequence ID" value="KAB5594968.1"/>
    <property type="molecule type" value="Genomic_DNA"/>
</dbReference>
<feature type="region of interest" description="Disordered" evidence="2">
    <location>
        <begin position="52"/>
        <end position="94"/>
    </location>
</feature>
<feature type="compositionally biased region" description="Low complexity" evidence="2">
    <location>
        <begin position="114"/>
        <end position="128"/>
    </location>
</feature>
<dbReference type="GO" id="GO:0016740">
    <property type="term" value="F:transferase activity"/>
    <property type="evidence" value="ECO:0007669"/>
    <property type="project" value="UniProtKB-KW"/>
</dbReference>
<feature type="compositionally biased region" description="Pro residues" evidence="2">
    <location>
        <begin position="264"/>
        <end position="277"/>
    </location>
</feature>
<feature type="region of interest" description="Disordered" evidence="2">
    <location>
        <begin position="114"/>
        <end position="152"/>
    </location>
</feature>
<evidence type="ECO:0000313" key="4">
    <source>
        <dbReference type="EMBL" id="KAB5594968.1"/>
    </source>
</evidence>
<dbReference type="Proteomes" id="UP000383932">
    <property type="component" value="Unassembled WGS sequence"/>
</dbReference>
<keyword evidence="5" id="KW-1185">Reference proteome</keyword>
<dbReference type="SUPFAM" id="SSF46785">
    <property type="entry name" value="Winged helix' DNA-binding domain"/>
    <property type="match status" value="1"/>
</dbReference>
<sequence>MDDPAAGEDHPGTPELKRTYLSLLAHGDLVDLVLGLDSRNIPSAFPSDLRAEVRRMQAAADADGEGSPDPQPAPRPTSVPPGGPRTRAGAARAYAAALASMDRPEPPFPQFPVVSPEPSTPVSPGSPVAWHSPSRDSVGPVRTPAKKTRTGVIGGYNPITSIGPSSEGLPSYEEMIVLALMESPDNEGVAPKDVFAWMSARWPLNANFRPSASQALQKAYKRGRLEKVGTKYKLNPNWHGGATTNRTTRRPQSMAEVPGNYAWAPPPVPPVITLPPDPRVRNSQPPASTGSAPPQQPTPQSQPAQGEFDAQAQVASLLKALQEAGPSDPNPNGTSQDQQGSSTGGPQLHLPHAVSLASVPTPAPAPAPAPGHASPVTAISPAIPTSVQHPMSSAPVTQNGMLPLPLQNGMPPPPPIQNVLPPQPQNPVAAHPMAPGHPVPMTYSAYHPAPTALQASLATLASQLANMSKTNQGT</sequence>
<reference evidence="4 5" key="1">
    <citation type="journal article" date="2019" name="Fungal Biol. Biotechnol.">
        <title>Draft genome sequence of fastidious pathogen Ceratobasidium theobromae, which causes vascular-streak dieback in Theobroma cacao.</title>
        <authorList>
            <person name="Ali S.S."/>
            <person name="Asman A."/>
            <person name="Shao J."/>
            <person name="Firmansyah A.P."/>
            <person name="Susilo A.W."/>
            <person name="Rosmana A."/>
            <person name="McMahon P."/>
            <person name="Junaid M."/>
            <person name="Guest D."/>
            <person name="Kheng T.Y."/>
            <person name="Meinhardt L.W."/>
            <person name="Bailey B.A."/>
        </authorList>
    </citation>
    <scope>NUCLEOTIDE SEQUENCE [LARGE SCALE GENOMIC DNA]</scope>
    <source>
        <strain evidence="4 5">CT2</strain>
    </source>
</reference>
<dbReference type="PROSITE" id="PS51504">
    <property type="entry name" value="H15"/>
    <property type="match status" value="1"/>
</dbReference>
<dbReference type="InterPro" id="IPR036388">
    <property type="entry name" value="WH-like_DNA-bd_sf"/>
</dbReference>
<dbReference type="AlphaFoldDB" id="A0A5N5QTI9"/>
<evidence type="ECO:0000256" key="1">
    <source>
        <dbReference type="ARBA" id="ARBA00020833"/>
    </source>
</evidence>
<accession>A0A5N5QTI9</accession>
<protein>
    <recommendedName>
        <fullName evidence="1">Histone H1</fullName>
    </recommendedName>
</protein>
<proteinExistence type="predicted"/>
<feature type="compositionally biased region" description="Polar residues" evidence="2">
    <location>
        <begin position="330"/>
        <end position="345"/>
    </location>
</feature>
<feature type="region of interest" description="Disordered" evidence="2">
    <location>
        <begin position="232"/>
        <end position="309"/>
    </location>
</feature>
<dbReference type="InterPro" id="IPR036390">
    <property type="entry name" value="WH_DNA-bd_sf"/>
</dbReference>
<feature type="region of interest" description="Disordered" evidence="2">
    <location>
        <begin position="323"/>
        <end position="378"/>
    </location>
</feature>
<feature type="compositionally biased region" description="Low complexity" evidence="2">
    <location>
        <begin position="84"/>
        <end position="94"/>
    </location>
</feature>
<feature type="domain" description="H15" evidence="3">
    <location>
        <begin position="168"/>
        <end position="236"/>
    </location>
</feature>
<dbReference type="Gene3D" id="1.10.10.10">
    <property type="entry name" value="Winged helix-like DNA-binding domain superfamily/Winged helix DNA-binding domain"/>
    <property type="match status" value="1"/>
</dbReference>
<keyword evidence="4" id="KW-0808">Transferase</keyword>
<feature type="compositionally biased region" description="Low complexity" evidence="2">
    <location>
        <begin position="289"/>
        <end position="306"/>
    </location>
</feature>
<dbReference type="OrthoDB" id="5863171at2759"/>
<name>A0A5N5QTI9_9AGAM</name>
<gene>
    <name evidence="4" type="ORF">CTheo_1601</name>
</gene>
<dbReference type="GO" id="GO:0006334">
    <property type="term" value="P:nucleosome assembly"/>
    <property type="evidence" value="ECO:0007669"/>
    <property type="project" value="InterPro"/>
</dbReference>
<evidence type="ECO:0000256" key="2">
    <source>
        <dbReference type="SAM" id="MobiDB-lite"/>
    </source>
</evidence>
<feature type="compositionally biased region" description="Pro residues" evidence="2">
    <location>
        <begin position="69"/>
        <end position="83"/>
    </location>
</feature>
<dbReference type="InterPro" id="IPR005818">
    <property type="entry name" value="Histone_H1/H5_H15"/>
</dbReference>
<organism evidence="4 5">
    <name type="scientific">Ceratobasidium theobromae</name>
    <dbReference type="NCBI Taxonomy" id="1582974"/>
    <lineage>
        <taxon>Eukaryota</taxon>
        <taxon>Fungi</taxon>
        <taxon>Dikarya</taxon>
        <taxon>Basidiomycota</taxon>
        <taxon>Agaricomycotina</taxon>
        <taxon>Agaricomycetes</taxon>
        <taxon>Cantharellales</taxon>
        <taxon>Ceratobasidiaceae</taxon>
        <taxon>Ceratobasidium</taxon>
    </lineage>
</organism>
<comment type="caution">
    <text evidence="4">The sequence shown here is derived from an EMBL/GenBank/DDBJ whole genome shotgun (WGS) entry which is preliminary data.</text>
</comment>
<dbReference type="GO" id="GO:0003677">
    <property type="term" value="F:DNA binding"/>
    <property type="evidence" value="ECO:0007669"/>
    <property type="project" value="InterPro"/>
</dbReference>